<sequence length="182" mass="19899">MAPTDDLVQKLSYDAKRHAKRADVPVIRCALIGAACSKIHIVPVPVDTGYTSDPRPIDLRYDLYLEANSSQTSFMKDLDGIMVEYDHHPGFVNSYGWTVFKSDHQLPKINKLVPSFYGADNLTAVARGSYLVVKSDRGGIARNITKDDFQLVRDVVVDSLAATQTEALEAVAASKSSTPAVN</sequence>
<dbReference type="EMBL" id="SDEE01000773">
    <property type="protein sequence ID" value="RXW14065.1"/>
    <property type="molecule type" value="Genomic_DNA"/>
</dbReference>
<reference evidence="1 2" key="1">
    <citation type="submission" date="2019-01" db="EMBL/GenBank/DDBJ databases">
        <title>Draft genome sequence of Psathyrella aberdarensis IHI B618.</title>
        <authorList>
            <person name="Buettner E."/>
            <person name="Kellner H."/>
        </authorList>
    </citation>
    <scope>NUCLEOTIDE SEQUENCE [LARGE SCALE GENOMIC DNA]</scope>
    <source>
        <strain evidence="1 2">IHI B618</strain>
    </source>
</reference>
<name>A0A4Q2D7B6_9AGAR</name>
<evidence type="ECO:0000313" key="2">
    <source>
        <dbReference type="Proteomes" id="UP000290288"/>
    </source>
</evidence>
<dbReference type="OrthoDB" id="3054083at2759"/>
<proteinExistence type="predicted"/>
<organism evidence="1 2">
    <name type="scientific">Candolleomyces aberdarensis</name>
    <dbReference type="NCBI Taxonomy" id="2316362"/>
    <lineage>
        <taxon>Eukaryota</taxon>
        <taxon>Fungi</taxon>
        <taxon>Dikarya</taxon>
        <taxon>Basidiomycota</taxon>
        <taxon>Agaricomycotina</taxon>
        <taxon>Agaricomycetes</taxon>
        <taxon>Agaricomycetidae</taxon>
        <taxon>Agaricales</taxon>
        <taxon>Agaricineae</taxon>
        <taxon>Psathyrellaceae</taxon>
        <taxon>Candolleomyces</taxon>
    </lineage>
</organism>
<gene>
    <name evidence="1" type="ORF">EST38_g11790</name>
</gene>
<comment type="caution">
    <text evidence="1">The sequence shown here is derived from an EMBL/GenBank/DDBJ whole genome shotgun (WGS) entry which is preliminary data.</text>
</comment>
<keyword evidence="2" id="KW-1185">Reference proteome</keyword>
<evidence type="ECO:0000313" key="1">
    <source>
        <dbReference type="EMBL" id="RXW14065.1"/>
    </source>
</evidence>
<dbReference type="AlphaFoldDB" id="A0A4Q2D7B6"/>
<protein>
    <submittedName>
        <fullName evidence="1">Uncharacterized protein</fullName>
    </submittedName>
</protein>
<dbReference type="Proteomes" id="UP000290288">
    <property type="component" value="Unassembled WGS sequence"/>
</dbReference>
<accession>A0A4Q2D7B6</accession>